<dbReference type="PANTHER" id="PTHR47691:SF3">
    <property type="entry name" value="HTH-TYPE TRANSCRIPTIONAL REGULATOR RV0890C-RELATED"/>
    <property type="match status" value="1"/>
</dbReference>
<dbReference type="GO" id="GO:0006355">
    <property type="term" value="P:regulation of DNA-templated transcription"/>
    <property type="evidence" value="ECO:0007669"/>
    <property type="project" value="InterPro"/>
</dbReference>
<proteinExistence type="predicted"/>
<dbReference type="CDD" id="cd06170">
    <property type="entry name" value="LuxR_C_like"/>
    <property type="match status" value="1"/>
</dbReference>
<evidence type="ECO:0000313" key="2">
    <source>
        <dbReference type="Proteomes" id="UP000183561"/>
    </source>
</evidence>
<dbReference type="SUPFAM" id="SSF46894">
    <property type="entry name" value="C-terminal effector domain of the bipartite response regulators"/>
    <property type="match status" value="1"/>
</dbReference>
<accession>A0A1H4SNI0</accession>
<sequence length="774" mass="85223">MSAAQRKLGNVPCELTSFVGRRREAAETKRLLSVSRLLTLTGIGGVGKTRLALRVADDARRAFANGVWLVGFGELQAPELVEEAVASALGVREQSASGTSSILQRHLHDQQLLLVLDNCEHLVDAVAALAESLLKTCPKLRILATSREPLGIDGEATLRVPPLPFPDSSRPSPPAGLARYDSVALFAERASRALPGFAITDDNGSTIARICERLDGLPLPIELATARLRAMTAQQILDRLTDRYTLLTSSTRGAPSRQQTLRLCVDWSYDLCTPDERALWGRLAVFAGGFELDSAEGICAGDLAPDDVLDVVASLVDKSILIREEAGDVVRFRLLDTLRDYGLERLRESGEYDSVRRKHRDWFERLASDARSGWIGPRQLEWVARLNREQPNLREALEFSVRQPTENESALRIANALYLFWRSFGLLNEGRHWFDRALTPAPTADTAERITALHAAGMLAGAQGDLEVARAFVEEGRVLADRSGDTSMRALVTSAEGFISLFRGDDLAYALACFESAREVFHTEGDSLQEIWALLGLGLASAHLGDVTRAVDYQRKIQEITEAHGESVYRGWSLWTAALAMWQRGEHERANDFLQDGLRQTRRADDRINSAWCMQILAWIAADDHSPERAATLMGAAEALWQGVGSPAEVFPQLAGHQDERERRTRRDLGGKAFDTAFRHGSSLSFGDAVAFALNERPRPIAQSHSDNPSLSRRERQVAELVAEGLTNKAIATTLVISQRTAQGHVEHILVKLGFSSRAQIAAWVVEQGQSDQI</sequence>
<dbReference type="Gene3D" id="3.40.50.300">
    <property type="entry name" value="P-loop containing nucleotide triphosphate hydrolases"/>
    <property type="match status" value="1"/>
</dbReference>
<dbReference type="InterPro" id="IPR016032">
    <property type="entry name" value="Sig_transdc_resp-reg_C-effctor"/>
</dbReference>
<dbReference type="PANTHER" id="PTHR47691">
    <property type="entry name" value="REGULATOR-RELATED"/>
    <property type="match status" value="1"/>
</dbReference>
<dbReference type="Gene3D" id="1.10.10.10">
    <property type="entry name" value="Winged helix-like DNA-binding domain superfamily/Winged helix DNA-binding domain"/>
    <property type="match status" value="1"/>
</dbReference>
<dbReference type="PRINTS" id="PR00364">
    <property type="entry name" value="DISEASERSIST"/>
</dbReference>
<reference evidence="2" key="1">
    <citation type="submission" date="2016-10" db="EMBL/GenBank/DDBJ databases">
        <authorList>
            <person name="Varghese N."/>
            <person name="Submissions S."/>
        </authorList>
    </citation>
    <scope>NUCLEOTIDE SEQUENCE [LARGE SCALE GENOMIC DNA]</scope>
    <source>
        <strain evidence="2">DSM 44498</strain>
    </source>
</reference>
<dbReference type="InterPro" id="IPR000792">
    <property type="entry name" value="Tscrpt_reg_LuxR_C"/>
</dbReference>
<dbReference type="InterPro" id="IPR027417">
    <property type="entry name" value="P-loop_NTPase"/>
</dbReference>
<dbReference type="InterPro" id="IPR011990">
    <property type="entry name" value="TPR-like_helical_dom_sf"/>
</dbReference>
<dbReference type="SUPFAM" id="SSF52540">
    <property type="entry name" value="P-loop containing nucleoside triphosphate hydrolases"/>
    <property type="match status" value="1"/>
</dbReference>
<dbReference type="GO" id="GO:0003677">
    <property type="term" value="F:DNA binding"/>
    <property type="evidence" value="ECO:0007669"/>
    <property type="project" value="InterPro"/>
</dbReference>
<dbReference type="Gene3D" id="1.25.40.10">
    <property type="entry name" value="Tetratricopeptide repeat domain"/>
    <property type="match status" value="1"/>
</dbReference>
<dbReference type="RefSeq" id="WP_072942980.1">
    <property type="nucleotide sequence ID" value="NZ_CP070609.1"/>
</dbReference>
<dbReference type="SUPFAM" id="SSF48452">
    <property type="entry name" value="TPR-like"/>
    <property type="match status" value="1"/>
</dbReference>
<organism evidence="1 2">
    <name type="scientific">Rhodococcus koreensis</name>
    <dbReference type="NCBI Taxonomy" id="99653"/>
    <lineage>
        <taxon>Bacteria</taxon>
        <taxon>Bacillati</taxon>
        <taxon>Actinomycetota</taxon>
        <taxon>Actinomycetes</taxon>
        <taxon>Mycobacteriales</taxon>
        <taxon>Nocardiaceae</taxon>
        <taxon>Rhodococcus</taxon>
    </lineage>
</organism>
<gene>
    <name evidence="1" type="ORF">SAMN04490239_4155</name>
</gene>
<dbReference type="Proteomes" id="UP000183561">
    <property type="component" value="Unassembled WGS sequence"/>
</dbReference>
<dbReference type="InterPro" id="IPR036388">
    <property type="entry name" value="WH-like_DNA-bd_sf"/>
</dbReference>
<dbReference type="OrthoDB" id="136365at2"/>
<name>A0A1H4SNI0_9NOCA</name>
<protein>
    <submittedName>
        <fullName evidence="1">Predicted ATPase</fullName>
    </submittedName>
</protein>
<evidence type="ECO:0000313" key="1">
    <source>
        <dbReference type="EMBL" id="SEC45544.1"/>
    </source>
</evidence>
<dbReference type="Pfam" id="PF00196">
    <property type="entry name" value="GerE"/>
    <property type="match status" value="1"/>
</dbReference>
<dbReference type="SMART" id="SM00421">
    <property type="entry name" value="HTH_LUXR"/>
    <property type="match status" value="1"/>
</dbReference>
<dbReference type="PROSITE" id="PS50043">
    <property type="entry name" value="HTH_LUXR_2"/>
    <property type="match status" value="1"/>
</dbReference>
<dbReference type="AlphaFoldDB" id="A0A1H4SNI0"/>
<keyword evidence="2" id="KW-1185">Reference proteome</keyword>
<dbReference type="EMBL" id="FNSV01000005">
    <property type="protein sequence ID" value="SEC45544.1"/>
    <property type="molecule type" value="Genomic_DNA"/>
</dbReference>
<dbReference type="PRINTS" id="PR00038">
    <property type="entry name" value="HTHLUXR"/>
</dbReference>